<reference evidence="3" key="1">
    <citation type="journal article" date="2010" name="Nat. Biotechnol.">
        <title>Draft genome sequence of the oilseed species Ricinus communis.</title>
        <authorList>
            <person name="Chan A.P."/>
            <person name="Crabtree J."/>
            <person name="Zhao Q."/>
            <person name="Lorenzi H."/>
            <person name="Orvis J."/>
            <person name="Puiu D."/>
            <person name="Melake-Berhan A."/>
            <person name="Jones K.M."/>
            <person name="Redman J."/>
            <person name="Chen G."/>
            <person name="Cahoon E.B."/>
            <person name="Gedil M."/>
            <person name="Stanke M."/>
            <person name="Haas B.J."/>
            <person name="Wortman J.R."/>
            <person name="Fraser-Liggett C.M."/>
            <person name="Ravel J."/>
            <person name="Rabinowicz P.D."/>
        </authorList>
    </citation>
    <scope>NUCLEOTIDE SEQUENCE [LARGE SCALE GENOMIC DNA]</scope>
    <source>
        <strain evidence="3">cv. Hale</strain>
    </source>
</reference>
<evidence type="ECO:0000313" key="3">
    <source>
        <dbReference type="Proteomes" id="UP000008311"/>
    </source>
</evidence>
<dbReference type="Proteomes" id="UP000008311">
    <property type="component" value="Unassembled WGS sequence"/>
</dbReference>
<sequence>MATSRHTFALIARSDPSESVTLSRHVRAALRRSVASGARGSNGRKGSLATSLRASR</sequence>
<protein>
    <submittedName>
        <fullName evidence="2">Uncharacterized protein</fullName>
    </submittedName>
</protein>
<dbReference type="InParanoid" id="B9S1D9"/>
<gene>
    <name evidence="2" type="ORF">RCOM_1657050</name>
</gene>
<accession>B9S1D9</accession>
<organism evidence="2 3">
    <name type="scientific">Ricinus communis</name>
    <name type="common">Castor bean</name>
    <dbReference type="NCBI Taxonomy" id="3988"/>
    <lineage>
        <taxon>Eukaryota</taxon>
        <taxon>Viridiplantae</taxon>
        <taxon>Streptophyta</taxon>
        <taxon>Embryophyta</taxon>
        <taxon>Tracheophyta</taxon>
        <taxon>Spermatophyta</taxon>
        <taxon>Magnoliopsida</taxon>
        <taxon>eudicotyledons</taxon>
        <taxon>Gunneridae</taxon>
        <taxon>Pentapetalae</taxon>
        <taxon>rosids</taxon>
        <taxon>fabids</taxon>
        <taxon>Malpighiales</taxon>
        <taxon>Euphorbiaceae</taxon>
        <taxon>Acalyphoideae</taxon>
        <taxon>Acalypheae</taxon>
        <taxon>Ricinus</taxon>
    </lineage>
</organism>
<evidence type="ECO:0000256" key="1">
    <source>
        <dbReference type="SAM" id="MobiDB-lite"/>
    </source>
</evidence>
<dbReference type="AlphaFoldDB" id="B9S1D9"/>
<feature type="region of interest" description="Disordered" evidence="1">
    <location>
        <begin position="33"/>
        <end position="56"/>
    </location>
</feature>
<dbReference type="EMBL" id="EQ973843">
    <property type="protein sequence ID" value="EEF42604.1"/>
    <property type="molecule type" value="Genomic_DNA"/>
</dbReference>
<keyword evidence="3" id="KW-1185">Reference proteome</keyword>
<proteinExistence type="predicted"/>
<evidence type="ECO:0000313" key="2">
    <source>
        <dbReference type="EMBL" id="EEF42604.1"/>
    </source>
</evidence>
<name>B9S1D9_RICCO</name>